<proteinExistence type="predicted"/>
<dbReference type="Proteomes" id="UP000712600">
    <property type="component" value="Unassembled WGS sequence"/>
</dbReference>
<accession>A0A8S9PP37</accession>
<evidence type="ECO:0000313" key="1">
    <source>
        <dbReference type="EMBL" id="KAF3521271.1"/>
    </source>
</evidence>
<dbReference type="EMBL" id="QGKX02001478">
    <property type="protein sequence ID" value="KAF3521271.1"/>
    <property type="molecule type" value="Genomic_DNA"/>
</dbReference>
<evidence type="ECO:0000313" key="2">
    <source>
        <dbReference type="Proteomes" id="UP000712600"/>
    </source>
</evidence>
<sequence length="117" mass="13242">MDGDCLASPASPTYLLHLPACFTCLHASARWWLDSHAWWVWKVLLRSFDNPSVWKHGGMELQPSVVPHMTMCDPGMLVVIGSRMSVDHRSFSLGGYDQFGCVGEWDGQCQMRRKSSR</sequence>
<reference evidence="1" key="1">
    <citation type="submission" date="2019-12" db="EMBL/GenBank/DDBJ databases">
        <title>Genome sequencing and annotation of Brassica cretica.</title>
        <authorList>
            <person name="Studholme D.J."/>
            <person name="Sarris P."/>
        </authorList>
    </citation>
    <scope>NUCLEOTIDE SEQUENCE</scope>
    <source>
        <strain evidence="1">PFS-109/04</strain>
        <tissue evidence="1">Leaf</tissue>
    </source>
</reference>
<protein>
    <submittedName>
        <fullName evidence="1">Uncharacterized protein</fullName>
    </submittedName>
</protein>
<dbReference type="AlphaFoldDB" id="A0A8S9PP37"/>
<organism evidence="1 2">
    <name type="scientific">Brassica cretica</name>
    <name type="common">Mustard</name>
    <dbReference type="NCBI Taxonomy" id="69181"/>
    <lineage>
        <taxon>Eukaryota</taxon>
        <taxon>Viridiplantae</taxon>
        <taxon>Streptophyta</taxon>
        <taxon>Embryophyta</taxon>
        <taxon>Tracheophyta</taxon>
        <taxon>Spermatophyta</taxon>
        <taxon>Magnoliopsida</taxon>
        <taxon>eudicotyledons</taxon>
        <taxon>Gunneridae</taxon>
        <taxon>Pentapetalae</taxon>
        <taxon>rosids</taxon>
        <taxon>malvids</taxon>
        <taxon>Brassicales</taxon>
        <taxon>Brassicaceae</taxon>
        <taxon>Brassiceae</taxon>
        <taxon>Brassica</taxon>
    </lineage>
</organism>
<gene>
    <name evidence="1" type="ORF">F2Q69_00063950</name>
</gene>
<comment type="caution">
    <text evidence="1">The sequence shown here is derived from an EMBL/GenBank/DDBJ whole genome shotgun (WGS) entry which is preliminary data.</text>
</comment>
<name>A0A8S9PP37_BRACR</name>